<feature type="domain" description="B box-type" evidence="6">
    <location>
        <begin position="380"/>
        <end position="428"/>
    </location>
</feature>
<dbReference type="Proteomes" id="UP001642260">
    <property type="component" value="Unassembled WGS sequence"/>
</dbReference>
<evidence type="ECO:0000256" key="2">
    <source>
        <dbReference type="ARBA" id="ARBA00022737"/>
    </source>
</evidence>
<evidence type="ECO:0000259" key="5">
    <source>
        <dbReference type="PROSITE" id="PS50081"/>
    </source>
</evidence>
<dbReference type="PANTHER" id="PTHR32410">
    <property type="entry name" value="CYSTEINE/HISTIDINE-RICH C1 DOMAIN FAMILY PROTEIN"/>
    <property type="match status" value="1"/>
</dbReference>
<accession>A0ABC8KNV8</accession>
<name>A0ABC8KNV8_ERUVS</name>
<keyword evidence="1" id="KW-0479">Metal-binding</keyword>
<dbReference type="PROSITE" id="PS50119">
    <property type="entry name" value="ZF_BBOX"/>
    <property type="match status" value="1"/>
</dbReference>
<sequence>MGAMNCKDPANPHFHDVGVRASCGNNFPIDGYNYRRKVRHIYHSQHPLNLITRNDETGIGIQEQGESNFVFNKCNWCGRDLGNTFYRCSICGFCLDLDCSIKTPPQTITNPKCHHHPLHFFPRPFLLPCDACGLVNISEPVYTCSQCHYLVHQSCIDLPREIKITRHPHRLSYTPFFPPDFSTCQICYKEIDIKYGQYFCNHDGCSYVAHSKCATHKKVWDGNELEWEPEETNETEDIAPFEKVGEGLIKYFCHEHHLKLQSYDRVRDADKQCEACIFPMDSPDFYTCMQCEFYLHEVCASLPRKLCHASHHHPLFLEPSLPNDRRLCSTCGRLFTGFQYTCSRFDCHMIMDIRCVLVPDISTYKCHVHPLFINTCFESEDTFYCQGCKGPRKTRKSRLQCTQCEFILCYSCATLPDEVYYKHAEHPLFLCYGEDVDATYWCETCEKKIDPTRWFYTSSKCCITIHVGCLLGSSMYMKPGFKLCHVGCTLEVVRNSGNSRPVCSCCIKRCQDLVYYKHQETSICSKVCVFRDESRRTFSLGLYINPDPVGARDPV</sequence>
<dbReference type="InterPro" id="IPR053192">
    <property type="entry name" value="Vacuole_Formation_Reg"/>
</dbReference>
<dbReference type="InterPro" id="IPR054483">
    <property type="entry name" value="DC1-like_CT"/>
</dbReference>
<evidence type="ECO:0000313" key="7">
    <source>
        <dbReference type="EMBL" id="CAH8360920.1"/>
    </source>
</evidence>
<dbReference type="Pfam" id="PF03107">
    <property type="entry name" value="C1_2"/>
    <property type="match status" value="6"/>
</dbReference>
<keyword evidence="2" id="KW-0677">Repeat</keyword>
<dbReference type="PROSITE" id="PS50081">
    <property type="entry name" value="ZF_DAG_PE_2"/>
    <property type="match status" value="1"/>
</dbReference>
<dbReference type="Pfam" id="PF22926">
    <property type="entry name" value="C1-like_CT"/>
    <property type="match status" value="1"/>
</dbReference>
<dbReference type="InterPro" id="IPR002219">
    <property type="entry name" value="PKC_DAG/PE"/>
</dbReference>
<proteinExistence type="predicted"/>
<keyword evidence="8" id="KW-1185">Reference proteome</keyword>
<evidence type="ECO:0000313" key="8">
    <source>
        <dbReference type="Proteomes" id="UP001642260"/>
    </source>
</evidence>
<evidence type="ECO:0008006" key="9">
    <source>
        <dbReference type="Google" id="ProtNLM"/>
    </source>
</evidence>
<evidence type="ECO:0000256" key="1">
    <source>
        <dbReference type="ARBA" id="ARBA00022723"/>
    </source>
</evidence>
<dbReference type="PANTHER" id="PTHR32410:SF168">
    <property type="entry name" value="CYSTEINE_HISTIDINE-RICH C1 DOMAIN FAMILY PROTEIN"/>
    <property type="match status" value="1"/>
</dbReference>
<organism evidence="7 8">
    <name type="scientific">Eruca vesicaria subsp. sativa</name>
    <name type="common">Garden rocket</name>
    <name type="synonym">Eruca sativa</name>
    <dbReference type="NCBI Taxonomy" id="29727"/>
    <lineage>
        <taxon>Eukaryota</taxon>
        <taxon>Viridiplantae</taxon>
        <taxon>Streptophyta</taxon>
        <taxon>Embryophyta</taxon>
        <taxon>Tracheophyta</taxon>
        <taxon>Spermatophyta</taxon>
        <taxon>Magnoliopsida</taxon>
        <taxon>eudicotyledons</taxon>
        <taxon>Gunneridae</taxon>
        <taxon>Pentapetalae</taxon>
        <taxon>rosids</taxon>
        <taxon>malvids</taxon>
        <taxon>Brassicales</taxon>
        <taxon>Brassicaceae</taxon>
        <taxon>Brassiceae</taxon>
        <taxon>Eruca</taxon>
    </lineage>
</organism>
<evidence type="ECO:0000259" key="6">
    <source>
        <dbReference type="PROSITE" id="PS50119"/>
    </source>
</evidence>
<comment type="caution">
    <text evidence="7">The sequence shown here is derived from an EMBL/GenBank/DDBJ whole genome shotgun (WGS) entry which is preliminary data.</text>
</comment>
<dbReference type="GO" id="GO:0008270">
    <property type="term" value="F:zinc ion binding"/>
    <property type="evidence" value="ECO:0007669"/>
    <property type="project" value="UniProtKB-KW"/>
</dbReference>
<evidence type="ECO:0000256" key="3">
    <source>
        <dbReference type="ARBA" id="ARBA00022833"/>
    </source>
</evidence>
<dbReference type="AlphaFoldDB" id="A0ABC8KNV8"/>
<keyword evidence="3" id="KW-0862">Zinc</keyword>
<dbReference type="InterPro" id="IPR004146">
    <property type="entry name" value="DC1"/>
</dbReference>
<dbReference type="SUPFAM" id="SSF57889">
    <property type="entry name" value="Cysteine-rich domain"/>
    <property type="match status" value="5"/>
</dbReference>
<evidence type="ECO:0000256" key="4">
    <source>
        <dbReference type="PROSITE-ProRule" id="PRU00024"/>
    </source>
</evidence>
<dbReference type="EMBL" id="CAKOAT010297376">
    <property type="protein sequence ID" value="CAH8360920.1"/>
    <property type="molecule type" value="Genomic_DNA"/>
</dbReference>
<reference evidence="7 8" key="1">
    <citation type="submission" date="2022-03" db="EMBL/GenBank/DDBJ databases">
        <authorList>
            <person name="Macdonald S."/>
            <person name="Ahmed S."/>
            <person name="Newling K."/>
        </authorList>
    </citation>
    <scope>NUCLEOTIDE SEQUENCE [LARGE SCALE GENOMIC DNA]</scope>
</reference>
<protein>
    <recommendedName>
        <fullName evidence="9">Cysteine/Histidine-rich C1 domain family protein</fullName>
    </recommendedName>
</protein>
<gene>
    <name evidence="7" type="ORF">ERUC_LOCUS26676</name>
</gene>
<dbReference type="InterPro" id="IPR046349">
    <property type="entry name" value="C1-like_sf"/>
</dbReference>
<keyword evidence="4" id="KW-0863">Zinc-finger</keyword>
<feature type="domain" description="Phorbol-ester/DAG-type" evidence="5">
    <location>
        <begin position="255"/>
        <end position="307"/>
    </location>
</feature>
<dbReference type="InterPro" id="IPR000315">
    <property type="entry name" value="Znf_B-box"/>
</dbReference>